<dbReference type="Proteomes" id="UP000192610">
    <property type="component" value="Unassembled WGS sequence"/>
</dbReference>
<dbReference type="AlphaFoldDB" id="A0A1V9F8N8"/>
<proteinExistence type="predicted"/>
<comment type="caution">
    <text evidence="1">The sequence shown here is derived from an EMBL/GenBank/DDBJ whole genome shotgun (WGS) entry which is preliminary data.</text>
</comment>
<organism evidence="1 2">
    <name type="scientific">Niastella yeongjuensis</name>
    <dbReference type="NCBI Taxonomy" id="354355"/>
    <lineage>
        <taxon>Bacteria</taxon>
        <taxon>Pseudomonadati</taxon>
        <taxon>Bacteroidota</taxon>
        <taxon>Chitinophagia</taxon>
        <taxon>Chitinophagales</taxon>
        <taxon>Chitinophagaceae</taxon>
        <taxon>Niastella</taxon>
    </lineage>
</organism>
<dbReference type="EMBL" id="LVXG01000003">
    <property type="protein sequence ID" value="OQP54586.1"/>
    <property type="molecule type" value="Genomic_DNA"/>
</dbReference>
<reference evidence="2" key="1">
    <citation type="submission" date="2016-04" db="EMBL/GenBank/DDBJ databases">
        <authorList>
            <person name="Chen L."/>
            <person name="Zhuang W."/>
            <person name="Wang G."/>
        </authorList>
    </citation>
    <scope>NUCLEOTIDE SEQUENCE [LARGE SCALE GENOMIC DNA]</scope>
    <source>
        <strain evidence="2">17621</strain>
    </source>
</reference>
<sequence>MKIRSIFYPLLTGILIVACKDQPTEKPVLNAAASNIQKDSSTKDSITGQEEKNYLSFATLPYEGYAIKYRYLKHETGEEGSGENPALRR</sequence>
<accession>A0A1V9F8N8</accession>
<evidence type="ECO:0000313" key="1">
    <source>
        <dbReference type="EMBL" id="OQP54586.1"/>
    </source>
</evidence>
<keyword evidence="2" id="KW-1185">Reference proteome</keyword>
<evidence type="ECO:0000313" key="2">
    <source>
        <dbReference type="Proteomes" id="UP000192610"/>
    </source>
</evidence>
<protein>
    <submittedName>
        <fullName evidence="1">Uncharacterized protein</fullName>
    </submittedName>
</protein>
<name>A0A1V9F8N8_9BACT</name>
<dbReference type="RefSeq" id="WP_081197413.1">
    <property type="nucleotide sequence ID" value="NZ_FOCZ01000003.1"/>
</dbReference>
<dbReference type="PROSITE" id="PS51257">
    <property type="entry name" value="PROKAR_LIPOPROTEIN"/>
    <property type="match status" value="1"/>
</dbReference>
<dbReference type="STRING" id="354355.SAMN05660816_01852"/>
<gene>
    <name evidence="1" type="ORF">A4H97_21695</name>
</gene>